<reference evidence="1" key="1">
    <citation type="submission" date="2023-10" db="EMBL/GenBank/DDBJ databases">
        <authorList>
            <person name="Chen Y."/>
            <person name="Shah S."/>
            <person name="Dougan E. K."/>
            <person name="Thang M."/>
            <person name="Chan C."/>
        </authorList>
    </citation>
    <scope>NUCLEOTIDE SEQUENCE [LARGE SCALE GENOMIC DNA]</scope>
</reference>
<keyword evidence="2" id="KW-1185">Reference proteome</keyword>
<evidence type="ECO:0000313" key="1">
    <source>
        <dbReference type="EMBL" id="CAK0889464.1"/>
    </source>
</evidence>
<sequence length="163" mass="17286">MARVHHLALVDALAQFGGRAAEQDLAALLHVPMKERRRQLQRQLDAAFGSLPDPKLAERMGLIAASIHAAVGLPQASGLTAVVPLVCRAPCGVPGGRGEPPPPPAFFLYCFLCILPLDSFSANKTNSVPACLALQRGGSRVRLMRRAVPCSVHVSGPAELELQ</sequence>
<proteinExistence type="predicted"/>
<comment type="caution">
    <text evidence="1">The sequence shown here is derived from an EMBL/GenBank/DDBJ whole genome shotgun (WGS) entry which is preliminary data.</text>
</comment>
<evidence type="ECO:0000313" key="2">
    <source>
        <dbReference type="Proteomes" id="UP001189429"/>
    </source>
</evidence>
<dbReference type="Proteomes" id="UP001189429">
    <property type="component" value="Unassembled WGS sequence"/>
</dbReference>
<protein>
    <submittedName>
        <fullName evidence="1">Uncharacterized protein</fullName>
    </submittedName>
</protein>
<dbReference type="EMBL" id="CAUYUJ010019215">
    <property type="protein sequence ID" value="CAK0889464.1"/>
    <property type="molecule type" value="Genomic_DNA"/>
</dbReference>
<organism evidence="1 2">
    <name type="scientific">Prorocentrum cordatum</name>
    <dbReference type="NCBI Taxonomy" id="2364126"/>
    <lineage>
        <taxon>Eukaryota</taxon>
        <taxon>Sar</taxon>
        <taxon>Alveolata</taxon>
        <taxon>Dinophyceae</taxon>
        <taxon>Prorocentrales</taxon>
        <taxon>Prorocentraceae</taxon>
        <taxon>Prorocentrum</taxon>
    </lineage>
</organism>
<gene>
    <name evidence="1" type="ORF">PCOR1329_LOCUS69981</name>
</gene>
<name>A0ABN9WV19_9DINO</name>
<accession>A0ABN9WV19</accession>